<evidence type="ECO:0000313" key="1">
    <source>
        <dbReference type="EMBL" id="BAY98349.1"/>
    </source>
</evidence>
<reference evidence="1 2" key="1">
    <citation type="submission" date="2017-06" db="EMBL/GenBank/DDBJ databases">
        <title>Genome sequencing of cyanobaciteial culture collection at National Institute for Environmental Studies (NIES).</title>
        <authorList>
            <person name="Hirose Y."/>
            <person name="Shimura Y."/>
            <person name="Fujisawa T."/>
            <person name="Nakamura Y."/>
            <person name="Kawachi M."/>
        </authorList>
    </citation>
    <scope>NUCLEOTIDE SEQUENCE [LARGE SCALE GENOMIC DNA]</scope>
    <source>
        <strain evidence="1 2">NIES-37</strain>
    </source>
</reference>
<dbReference type="KEGG" id="ttq:NIES37_22990"/>
<dbReference type="EMBL" id="AP018248">
    <property type="protein sequence ID" value="BAY98349.1"/>
    <property type="molecule type" value="Genomic_DNA"/>
</dbReference>
<evidence type="ECO:0000313" key="2">
    <source>
        <dbReference type="Proteomes" id="UP000218785"/>
    </source>
</evidence>
<dbReference type="InterPro" id="IPR018684">
    <property type="entry name" value="DUF2171"/>
</dbReference>
<dbReference type="Proteomes" id="UP000218785">
    <property type="component" value="Chromosome"/>
</dbReference>
<dbReference type="AlphaFoldDB" id="A0A1Z4MY27"/>
<accession>A0A1Z4MY27</accession>
<dbReference type="Pfam" id="PF09939">
    <property type="entry name" value="DUF2171"/>
    <property type="match status" value="1"/>
</dbReference>
<sequence>MEGNKYVKLTKNNAPDGQHHWFPIDWVRAIDERAVYLKKTVDEVAAELLNEQPTGA</sequence>
<keyword evidence="2" id="KW-1185">Reference proteome</keyword>
<organism evidence="1 2">
    <name type="scientific">Tolypothrix tenuis PCC 7101</name>
    <dbReference type="NCBI Taxonomy" id="231146"/>
    <lineage>
        <taxon>Bacteria</taxon>
        <taxon>Bacillati</taxon>
        <taxon>Cyanobacteriota</taxon>
        <taxon>Cyanophyceae</taxon>
        <taxon>Nostocales</taxon>
        <taxon>Tolypothrichaceae</taxon>
        <taxon>Tolypothrix</taxon>
    </lineage>
</organism>
<proteinExistence type="predicted"/>
<protein>
    <recommendedName>
        <fullName evidence="3">DUF2171 domain-containing protein</fullName>
    </recommendedName>
</protein>
<evidence type="ECO:0008006" key="3">
    <source>
        <dbReference type="Google" id="ProtNLM"/>
    </source>
</evidence>
<name>A0A1Z4MY27_9CYAN</name>
<gene>
    <name evidence="1" type="ORF">NIES37_22990</name>
</gene>